<dbReference type="EMBL" id="BRPK01000017">
    <property type="protein sequence ID" value="GLB44484.1"/>
    <property type="molecule type" value="Genomic_DNA"/>
</dbReference>
<proteinExistence type="predicted"/>
<organism evidence="1 2">
    <name type="scientific">Lyophyllum shimeji</name>
    <name type="common">Hon-shimeji</name>
    <name type="synonym">Tricholoma shimeji</name>
    <dbReference type="NCBI Taxonomy" id="47721"/>
    <lineage>
        <taxon>Eukaryota</taxon>
        <taxon>Fungi</taxon>
        <taxon>Dikarya</taxon>
        <taxon>Basidiomycota</taxon>
        <taxon>Agaricomycotina</taxon>
        <taxon>Agaricomycetes</taxon>
        <taxon>Agaricomycetidae</taxon>
        <taxon>Agaricales</taxon>
        <taxon>Tricholomatineae</taxon>
        <taxon>Lyophyllaceae</taxon>
        <taxon>Lyophyllum</taxon>
    </lineage>
</organism>
<gene>
    <name evidence="1" type="ORF">LshimejAT787_1701110</name>
</gene>
<comment type="caution">
    <text evidence="1">The sequence shown here is derived from an EMBL/GenBank/DDBJ whole genome shotgun (WGS) entry which is preliminary data.</text>
</comment>
<sequence>MFATRMDQLHVGKHTILRSTAIHHTTDLRHLCSLQGFCAAEKAVLDRIEATAFITCSSYLRRTANHPSNRHIPCPTVYGESAINCSVQLQGSYLFAAVIIYSPQVHDAPSPELGSELP</sequence>
<protein>
    <submittedName>
        <fullName evidence="1">Uncharacterized protein</fullName>
    </submittedName>
</protein>
<dbReference type="Proteomes" id="UP001063166">
    <property type="component" value="Unassembled WGS sequence"/>
</dbReference>
<evidence type="ECO:0000313" key="2">
    <source>
        <dbReference type="Proteomes" id="UP001063166"/>
    </source>
</evidence>
<reference evidence="1" key="1">
    <citation type="submission" date="2022-07" db="EMBL/GenBank/DDBJ databases">
        <title>The genome of Lyophyllum shimeji provides insight into the initial evolution of ectomycorrhizal fungal genome.</title>
        <authorList>
            <person name="Kobayashi Y."/>
            <person name="Shibata T."/>
            <person name="Hirakawa H."/>
            <person name="Shigenobu S."/>
            <person name="Nishiyama T."/>
            <person name="Yamada A."/>
            <person name="Hasebe M."/>
            <person name="Kawaguchi M."/>
        </authorList>
    </citation>
    <scope>NUCLEOTIDE SEQUENCE</scope>
    <source>
        <strain evidence="1">AT787</strain>
    </source>
</reference>
<evidence type="ECO:0000313" key="1">
    <source>
        <dbReference type="EMBL" id="GLB44484.1"/>
    </source>
</evidence>
<dbReference type="AlphaFoldDB" id="A0A9P3UQY5"/>
<keyword evidence="2" id="KW-1185">Reference proteome</keyword>
<name>A0A9P3UQY5_LYOSH</name>
<accession>A0A9P3UQY5</accession>